<feature type="repeat" description="TPR" evidence="1">
    <location>
        <begin position="160"/>
        <end position="193"/>
    </location>
</feature>
<feature type="repeat" description="TPR" evidence="1">
    <location>
        <begin position="90"/>
        <end position="123"/>
    </location>
</feature>
<dbReference type="NCBIfam" id="TIGR02521">
    <property type="entry name" value="type_IV_pilW"/>
    <property type="match status" value="1"/>
</dbReference>
<reference evidence="2 3" key="1">
    <citation type="submission" date="2016-10" db="EMBL/GenBank/DDBJ databases">
        <authorList>
            <person name="de Groot N.N."/>
        </authorList>
    </citation>
    <scope>NUCLEOTIDE SEQUENCE [LARGE SCALE GENOMIC DNA]</scope>
    <source>
        <strain evidence="2 3">R-24608</strain>
    </source>
</reference>
<dbReference type="Pfam" id="PF13431">
    <property type="entry name" value="TPR_17"/>
    <property type="match status" value="1"/>
</dbReference>
<organism evidence="2 3">
    <name type="scientific">Paenacidovorax caeni</name>
    <dbReference type="NCBI Taxonomy" id="343013"/>
    <lineage>
        <taxon>Bacteria</taxon>
        <taxon>Pseudomonadati</taxon>
        <taxon>Pseudomonadota</taxon>
        <taxon>Betaproteobacteria</taxon>
        <taxon>Burkholderiales</taxon>
        <taxon>Comamonadaceae</taxon>
        <taxon>Paenacidovorax</taxon>
    </lineage>
</organism>
<sequence length="274" mass="30641">MMGTVVDWLQRGRWGLVAGGMALAVLGGCATPGGTTSSDGSDIVTASDETETHRRARIRLELAASYYERGQLTVALDEIKRALAIEPNYADAFNLRGLVFMRMDDYGLAEESFRRAMALRPSDPDVAHNYGWLLCQQKKFAEADQHFERALAQRNYTARSKTYMAQGLCHDAAGQASQAEQALLKSYELDPGNPVVAYNLALLLQRRGDLTRAQFYIRRLNNSELANAQSLWLGIKIERALGSDVAMRQLGEQLQKRFPESRELGAYKRRAFDE</sequence>
<name>A0A1I7ITE2_9BURK</name>
<protein>
    <submittedName>
        <fullName evidence="2">Type IV pilus assembly protein PilF</fullName>
    </submittedName>
</protein>
<dbReference type="SUPFAM" id="SSF48452">
    <property type="entry name" value="TPR-like"/>
    <property type="match status" value="1"/>
</dbReference>
<dbReference type="InterPro" id="IPR013360">
    <property type="entry name" value="Pilus_4_PilW"/>
</dbReference>
<dbReference type="InterPro" id="IPR019734">
    <property type="entry name" value="TPR_rpt"/>
</dbReference>
<gene>
    <name evidence="2" type="ORF">SAMN04489707_101916</name>
</gene>
<dbReference type="PANTHER" id="PTHR12558:SF13">
    <property type="entry name" value="CELL DIVISION CYCLE PROTEIN 27 HOMOLOG"/>
    <property type="match status" value="1"/>
</dbReference>
<dbReference type="RefSeq" id="WP_139235405.1">
    <property type="nucleotide sequence ID" value="NZ_CYIG01000015.1"/>
</dbReference>
<keyword evidence="1" id="KW-0802">TPR repeat</keyword>
<dbReference type="PROSITE" id="PS50005">
    <property type="entry name" value="TPR"/>
    <property type="match status" value="3"/>
</dbReference>
<dbReference type="EMBL" id="FPBX01000019">
    <property type="protein sequence ID" value="SFU76152.1"/>
    <property type="molecule type" value="Genomic_DNA"/>
</dbReference>
<dbReference type="OrthoDB" id="9814042at2"/>
<dbReference type="STRING" id="343013.SAMN04489707_101916"/>
<dbReference type="Proteomes" id="UP000183656">
    <property type="component" value="Unassembled WGS sequence"/>
</dbReference>
<feature type="repeat" description="TPR" evidence="1">
    <location>
        <begin position="56"/>
        <end position="89"/>
    </location>
</feature>
<dbReference type="Gene3D" id="1.25.40.10">
    <property type="entry name" value="Tetratricopeptide repeat domain"/>
    <property type="match status" value="1"/>
</dbReference>
<dbReference type="AlphaFoldDB" id="A0A1I7ITE2"/>
<keyword evidence="3" id="KW-1185">Reference proteome</keyword>
<dbReference type="SMART" id="SM00028">
    <property type="entry name" value="TPR"/>
    <property type="match status" value="4"/>
</dbReference>
<dbReference type="InterPro" id="IPR011990">
    <property type="entry name" value="TPR-like_helical_dom_sf"/>
</dbReference>
<dbReference type="PANTHER" id="PTHR12558">
    <property type="entry name" value="CELL DIVISION CYCLE 16,23,27"/>
    <property type="match status" value="1"/>
</dbReference>
<evidence type="ECO:0000313" key="3">
    <source>
        <dbReference type="Proteomes" id="UP000183656"/>
    </source>
</evidence>
<evidence type="ECO:0000313" key="2">
    <source>
        <dbReference type="EMBL" id="SFU76152.1"/>
    </source>
</evidence>
<evidence type="ECO:0000256" key="1">
    <source>
        <dbReference type="PROSITE-ProRule" id="PRU00339"/>
    </source>
</evidence>
<proteinExistence type="predicted"/>
<accession>A0A1I7ITE2</accession>
<dbReference type="Pfam" id="PF13414">
    <property type="entry name" value="TPR_11"/>
    <property type="match status" value="1"/>
</dbReference>